<evidence type="ECO:0000313" key="2">
    <source>
        <dbReference type="EMBL" id="MBB3019343.1"/>
    </source>
</evidence>
<comment type="caution">
    <text evidence="2">The sequence shown here is derived from an EMBL/GenBank/DDBJ whole genome shotgun (WGS) entry which is preliminary data.</text>
</comment>
<dbReference type="InterPro" id="IPR052698">
    <property type="entry name" value="MoCofactor_Util/Proc"/>
</dbReference>
<dbReference type="Pfam" id="PF02625">
    <property type="entry name" value="XdhC_CoxI"/>
    <property type="match status" value="1"/>
</dbReference>
<accession>A0A7W4YXT7</accession>
<gene>
    <name evidence="2" type="ORF">FHR70_002408</name>
</gene>
<dbReference type="AlphaFoldDB" id="A0A7W4YXT7"/>
<sequence length="126" mass="13502">MAVSITERMRKPLVVPGNLMLSTDTDILKTAETWRRQGRGVAVATVVETWGSAPRPVGSHLVIDENTNFLGSVSGGCVEGAVITEAMDVIADGKPRMIEFGVADETAWQVGLSCGGRIKVYVERVD</sequence>
<evidence type="ECO:0000313" key="3">
    <source>
        <dbReference type="Proteomes" id="UP000532010"/>
    </source>
</evidence>
<evidence type="ECO:0000259" key="1">
    <source>
        <dbReference type="Pfam" id="PF02625"/>
    </source>
</evidence>
<feature type="domain" description="XdhC- CoxI" evidence="1">
    <location>
        <begin position="34"/>
        <end position="101"/>
    </location>
</feature>
<name>A0A7W4YXT7_9HYPH</name>
<protein>
    <submittedName>
        <fullName evidence="2">Xanthine/CO dehydrogenase XdhC/CoxF family maturation factor</fullName>
    </submittedName>
</protein>
<proteinExistence type="predicted"/>
<keyword evidence="3" id="KW-1185">Reference proteome</keyword>
<reference evidence="2 3" key="1">
    <citation type="submission" date="2020-08" db="EMBL/GenBank/DDBJ databases">
        <title>The Agave Microbiome: Exploring the role of microbial communities in plant adaptations to desert environments.</title>
        <authorList>
            <person name="Partida-Martinez L.P."/>
        </authorList>
    </citation>
    <scope>NUCLEOTIDE SEQUENCE [LARGE SCALE GENOMIC DNA]</scope>
    <source>
        <strain evidence="2 3">AT3.9</strain>
    </source>
</reference>
<dbReference type="EMBL" id="JACHWB010000003">
    <property type="protein sequence ID" value="MBB3019343.1"/>
    <property type="molecule type" value="Genomic_DNA"/>
</dbReference>
<dbReference type="PANTHER" id="PTHR30388">
    <property type="entry name" value="ALDEHYDE OXIDOREDUCTASE MOLYBDENUM COFACTOR ASSEMBLY PROTEIN"/>
    <property type="match status" value="1"/>
</dbReference>
<organism evidence="2 3">
    <name type="scientific">Microvirga lupini</name>
    <dbReference type="NCBI Taxonomy" id="420324"/>
    <lineage>
        <taxon>Bacteria</taxon>
        <taxon>Pseudomonadati</taxon>
        <taxon>Pseudomonadota</taxon>
        <taxon>Alphaproteobacteria</taxon>
        <taxon>Hyphomicrobiales</taxon>
        <taxon>Methylobacteriaceae</taxon>
        <taxon>Microvirga</taxon>
    </lineage>
</organism>
<dbReference type="InterPro" id="IPR003777">
    <property type="entry name" value="XdhC_CoxI"/>
</dbReference>
<dbReference type="Proteomes" id="UP000532010">
    <property type="component" value="Unassembled WGS sequence"/>
</dbReference>
<dbReference type="PANTHER" id="PTHR30388:SF4">
    <property type="entry name" value="MOLYBDENUM COFACTOR INSERTION CHAPERONE PAOD"/>
    <property type="match status" value="1"/>
</dbReference>